<gene>
    <name evidence="1" type="ORF">FA95DRAFT_947217</name>
</gene>
<name>A0ACB8RZ27_9AGAM</name>
<dbReference type="Proteomes" id="UP000814033">
    <property type="component" value="Unassembled WGS sequence"/>
</dbReference>
<accession>A0ACB8RZ27</accession>
<comment type="caution">
    <text evidence="1">The sequence shown here is derived from an EMBL/GenBank/DDBJ whole genome shotgun (WGS) entry which is preliminary data.</text>
</comment>
<evidence type="ECO:0000313" key="1">
    <source>
        <dbReference type="EMBL" id="KAI0049086.1"/>
    </source>
</evidence>
<protein>
    <submittedName>
        <fullName evidence="1">Uncharacterized protein</fullName>
    </submittedName>
</protein>
<keyword evidence="2" id="KW-1185">Reference proteome</keyword>
<reference evidence="1" key="2">
    <citation type="journal article" date="2022" name="New Phytol.">
        <title>Evolutionary transition to the ectomycorrhizal habit in the genomes of a hyperdiverse lineage of mushroom-forming fungi.</title>
        <authorList>
            <person name="Looney B."/>
            <person name="Miyauchi S."/>
            <person name="Morin E."/>
            <person name="Drula E."/>
            <person name="Courty P.E."/>
            <person name="Kohler A."/>
            <person name="Kuo A."/>
            <person name="LaButti K."/>
            <person name="Pangilinan J."/>
            <person name="Lipzen A."/>
            <person name="Riley R."/>
            <person name="Andreopoulos W."/>
            <person name="He G."/>
            <person name="Johnson J."/>
            <person name="Nolan M."/>
            <person name="Tritt A."/>
            <person name="Barry K.W."/>
            <person name="Grigoriev I.V."/>
            <person name="Nagy L.G."/>
            <person name="Hibbett D."/>
            <person name="Henrissat B."/>
            <person name="Matheny P.B."/>
            <person name="Labbe J."/>
            <person name="Martin F.M."/>
        </authorList>
    </citation>
    <scope>NUCLEOTIDE SEQUENCE</scope>
    <source>
        <strain evidence="1">FP105234-sp</strain>
    </source>
</reference>
<organism evidence="1 2">
    <name type="scientific">Auriscalpium vulgare</name>
    <dbReference type="NCBI Taxonomy" id="40419"/>
    <lineage>
        <taxon>Eukaryota</taxon>
        <taxon>Fungi</taxon>
        <taxon>Dikarya</taxon>
        <taxon>Basidiomycota</taxon>
        <taxon>Agaricomycotina</taxon>
        <taxon>Agaricomycetes</taxon>
        <taxon>Russulales</taxon>
        <taxon>Auriscalpiaceae</taxon>
        <taxon>Auriscalpium</taxon>
    </lineage>
</organism>
<reference evidence="1" key="1">
    <citation type="submission" date="2021-02" db="EMBL/GenBank/DDBJ databases">
        <authorList>
            <consortium name="DOE Joint Genome Institute"/>
            <person name="Ahrendt S."/>
            <person name="Looney B.P."/>
            <person name="Miyauchi S."/>
            <person name="Morin E."/>
            <person name="Drula E."/>
            <person name="Courty P.E."/>
            <person name="Chicoki N."/>
            <person name="Fauchery L."/>
            <person name="Kohler A."/>
            <person name="Kuo A."/>
            <person name="Labutti K."/>
            <person name="Pangilinan J."/>
            <person name="Lipzen A."/>
            <person name="Riley R."/>
            <person name="Andreopoulos W."/>
            <person name="He G."/>
            <person name="Johnson J."/>
            <person name="Barry K.W."/>
            <person name="Grigoriev I.V."/>
            <person name="Nagy L."/>
            <person name="Hibbett D."/>
            <person name="Henrissat B."/>
            <person name="Matheny P.B."/>
            <person name="Labbe J."/>
            <person name="Martin F."/>
        </authorList>
    </citation>
    <scope>NUCLEOTIDE SEQUENCE</scope>
    <source>
        <strain evidence="1">FP105234-sp</strain>
    </source>
</reference>
<sequence length="467" mass="52999">MAPSKSRAVERDEGRLKRFESIFQRLKQLGYEDIDIDYARSSMKYGVSAYRELTDRSWSHMRPKLEALLKRKRAERLKYAREDVERHRAAVAETRFEEKLATFLPTQLFYVPAPFQIRGFPSIMTLIKQHDDPTPDAWTECMDQLPPELINWMHRKRDEYTEGISPGASGDLLPSMELVPLTSPTINAVRATRNHMFAGALELARAVFTFQNVVLIGRELCHTWKMRYMSRAPAFAPDGAAAASAVIEALGLDNNKATATDLDGLDRRFLCGNCLGADNVTKTLAYSWRACVAHQIHCRSPRPVADRHVNPQWMLIGAEETELIKAREKWTPKEWSRWVCNHCADCKQQEQRAVIAHLKEHHSVTESVEDVDMFLYYPPGKCTEYPKPVSYKVKPPTPPKPRKPSKPLKSLQGDGGDGGRYICIHCKPLARTFNIGGVKQHIQAKHKQNLSPGPSHDGHGVHYEPVA</sequence>
<dbReference type="EMBL" id="MU275877">
    <property type="protein sequence ID" value="KAI0049086.1"/>
    <property type="molecule type" value="Genomic_DNA"/>
</dbReference>
<evidence type="ECO:0000313" key="2">
    <source>
        <dbReference type="Proteomes" id="UP000814033"/>
    </source>
</evidence>
<proteinExistence type="predicted"/>